<dbReference type="Proteomes" id="UP000516412">
    <property type="component" value="Chromosome"/>
</dbReference>
<keyword evidence="1" id="KW-0472">Membrane</keyword>
<organism evidence="2 3">
    <name type="scientific">Neisseria musculi</name>
    <dbReference type="NCBI Taxonomy" id="1815583"/>
    <lineage>
        <taxon>Bacteria</taxon>
        <taxon>Pseudomonadati</taxon>
        <taxon>Pseudomonadota</taxon>
        <taxon>Betaproteobacteria</taxon>
        <taxon>Neisseriales</taxon>
        <taxon>Neisseriaceae</taxon>
        <taxon>Neisseria</taxon>
    </lineage>
</organism>
<accession>A0A7H1MEF6</accession>
<keyword evidence="1" id="KW-1133">Transmembrane helix</keyword>
<keyword evidence="3" id="KW-1185">Reference proteome</keyword>
<dbReference type="AlphaFoldDB" id="A0A7H1MEF6"/>
<reference evidence="2" key="1">
    <citation type="submission" date="2024-06" db="EMBL/GenBank/DDBJ databases">
        <title>Complete Genome Sequence of mouse commensal type strain Neisseria musculi.</title>
        <authorList>
            <person name="Thapa E."/>
            <person name="Aluvathingal J."/>
            <person name="Nadendla S."/>
            <person name="Mehta A."/>
            <person name="Tettelin H."/>
            <person name="Weyand N.J."/>
        </authorList>
    </citation>
    <scope>NUCLEOTIDE SEQUENCE</scope>
    <source>
        <strain evidence="2">NW831</strain>
    </source>
</reference>
<keyword evidence="1" id="KW-0812">Transmembrane</keyword>
<protein>
    <submittedName>
        <fullName evidence="2">Uncharacterized protein</fullName>
    </submittedName>
</protein>
<name>A0A7H1MEF6_9NEIS</name>
<gene>
    <name evidence="2" type="ORF">H7A79_0802</name>
</gene>
<evidence type="ECO:0000313" key="3">
    <source>
        <dbReference type="Proteomes" id="UP000516412"/>
    </source>
</evidence>
<evidence type="ECO:0000256" key="1">
    <source>
        <dbReference type="SAM" id="Phobius"/>
    </source>
</evidence>
<dbReference type="KEGG" id="nmus:H7A79_0802"/>
<evidence type="ECO:0000313" key="2">
    <source>
        <dbReference type="EMBL" id="QNT60021.1"/>
    </source>
</evidence>
<sequence>MGLPFAVFMLCIYALIAWSGNKILNEDDEKTVR</sequence>
<proteinExistence type="predicted"/>
<feature type="transmembrane region" description="Helical" evidence="1">
    <location>
        <begin position="6"/>
        <end position="24"/>
    </location>
</feature>
<dbReference type="EMBL" id="CP060414">
    <property type="protein sequence ID" value="QNT60021.1"/>
    <property type="molecule type" value="Genomic_DNA"/>
</dbReference>